<comment type="caution">
    <text evidence="1">The sequence shown here is derived from an EMBL/GenBank/DDBJ whole genome shotgun (WGS) entry which is preliminary data.</text>
</comment>
<name>A0A3S5AGB0_9PLAT</name>
<protein>
    <submittedName>
        <fullName evidence="1">Uncharacterized protein</fullName>
    </submittedName>
</protein>
<keyword evidence="2" id="KW-1185">Reference proteome</keyword>
<reference evidence="1" key="1">
    <citation type="submission" date="2018-11" db="EMBL/GenBank/DDBJ databases">
        <authorList>
            <consortium name="Pathogen Informatics"/>
        </authorList>
    </citation>
    <scope>NUCLEOTIDE SEQUENCE</scope>
</reference>
<accession>A0A3S5AGB0</accession>
<dbReference type="AlphaFoldDB" id="A0A3S5AGB0"/>
<dbReference type="Proteomes" id="UP000784294">
    <property type="component" value="Unassembled WGS sequence"/>
</dbReference>
<dbReference type="EMBL" id="CAAALY010042750">
    <property type="protein sequence ID" value="VEL19684.1"/>
    <property type="molecule type" value="Genomic_DNA"/>
</dbReference>
<sequence length="140" mass="13460">MFNLSGLLGGIWPNSPCVIFASHPSLRFGPAVHLIRALAHGGVRGPAGFASSTFAQTSATGSCGYAGSGNACNASGSSGGGGTPGLGVTSSGSFTVGGTAVSGGAVSGTSGSVSSGLGFTNAVTPRHSILLVDSREYAPR</sequence>
<evidence type="ECO:0000313" key="1">
    <source>
        <dbReference type="EMBL" id="VEL19684.1"/>
    </source>
</evidence>
<dbReference type="OrthoDB" id="5600060at2759"/>
<proteinExistence type="predicted"/>
<gene>
    <name evidence="1" type="ORF">PXEA_LOCUS13124</name>
</gene>
<evidence type="ECO:0000313" key="2">
    <source>
        <dbReference type="Proteomes" id="UP000784294"/>
    </source>
</evidence>
<organism evidence="1 2">
    <name type="scientific">Protopolystoma xenopodis</name>
    <dbReference type="NCBI Taxonomy" id="117903"/>
    <lineage>
        <taxon>Eukaryota</taxon>
        <taxon>Metazoa</taxon>
        <taxon>Spiralia</taxon>
        <taxon>Lophotrochozoa</taxon>
        <taxon>Platyhelminthes</taxon>
        <taxon>Monogenea</taxon>
        <taxon>Polyopisthocotylea</taxon>
        <taxon>Polystomatidea</taxon>
        <taxon>Polystomatidae</taxon>
        <taxon>Protopolystoma</taxon>
    </lineage>
</organism>